<evidence type="ECO:0000256" key="2">
    <source>
        <dbReference type="ARBA" id="ARBA00022692"/>
    </source>
</evidence>
<evidence type="ECO:0000256" key="3">
    <source>
        <dbReference type="ARBA" id="ARBA00022989"/>
    </source>
</evidence>
<keyword evidence="3" id="KW-1133">Transmembrane helix</keyword>
<dbReference type="Pfam" id="PF04140">
    <property type="entry name" value="ICMT"/>
    <property type="match status" value="1"/>
</dbReference>
<dbReference type="KEGG" id="mpk:VL20_5234"/>
<accession>A0A0K1S7S3</accession>
<evidence type="ECO:0000313" key="6">
    <source>
        <dbReference type="Proteomes" id="UP000068167"/>
    </source>
</evidence>
<reference evidence="5 6" key="1">
    <citation type="journal article" date="2016" name="Stand. Genomic Sci.">
        <title>Complete genome sequence and genomic characterization of Microcystis panniformis FACHB 1757 by third-generation sequencing.</title>
        <authorList>
            <person name="Zhang J.Y."/>
            <person name="Guan R."/>
            <person name="Zhang H.J."/>
            <person name="Li H."/>
            <person name="Xiao P."/>
            <person name="Yu G.L."/>
            <person name="Du L."/>
            <person name="Cao D.M."/>
            <person name="Zhu B.C."/>
            <person name="Li R.H."/>
            <person name="Lu Z.H."/>
        </authorList>
    </citation>
    <scope>NUCLEOTIDE SEQUENCE [LARGE SCALE GENOMIC DNA]</scope>
    <source>
        <strain evidence="5 6">FACHB-1757</strain>
    </source>
</reference>
<sequence>MLSQIVFIALISYIIVQRVRVTRLSKQNMAKVLAEGGKLHSSNYVGFVKIFQSSWMLCMIGEVYLLDRPFIPALALFSLITTFLAQKLRYASIEALGDRWIHQVVTVPQTPVIDNGIYQYIRHPNWWAMITELAVVPLFHTAYLTSIVFSLLNAWLLIQRIPAEEEALSQDTNYQAVFANTPRFIPSFSAIFSRKQQPLKS</sequence>
<dbReference type="InterPro" id="IPR007269">
    <property type="entry name" value="ICMT_MeTrfase"/>
</dbReference>
<evidence type="ECO:0000256" key="1">
    <source>
        <dbReference type="ARBA" id="ARBA00004141"/>
    </source>
</evidence>
<comment type="subcellular location">
    <subcellularLocation>
        <location evidence="1">Membrane</location>
        <topology evidence="1">Multi-pass membrane protein</topology>
    </subcellularLocation>
</comment>
<gene>
    <name evidence="5" type="ORF">VL20_5234</name>
</gene>
<protein>
    <submittedName>
        <fullName evidence="5">Alkylpyrone O-methyltransferase</fullName>
    </submittedName>
</protein>
<dbReference type="GO" id="GO:0004671">
    <property type="term" value="F:protein C-terminal S-isoprenylcysteine carboxyl O-methyltransferase activity"/>
    <property type="evidence" value="ECO:0007669"/>
    <property type="project" value="InterPro"/>
</dbReference>
<dbReference type="GO" id="GO:0032259">
    <property type="term" value="P:methylation"/>
    <property type="evidence" value="ECO:0007669"/>
    <property type="project" value="UniProtKB-KW"/>
</dbReference>
<evidence type="ECO:0000256" key="4">
    <source>
        <dbReference type="ARBA" id="ARBA00023136"/>
    </source>
</evidence>
<dbReference type="EMBL" id="CP011339">
    <property type="protein sequence ID" value="AKV70083.1"/>
    <property type="molecule type" value="Genomic_DNA"/>
</dbReference>
<dbReference type="Gene3D" id="1.20.120.1630">
    <property type="match status" value="1"/>
</dbReference>
<evidence type="ECO:0000313" key="5">
    <source>
        <dbReference type="EMBL" id="AKV70083.1"/>
    </source>
</evidence>
<dbReference type="AlphaFoldDB" id="A0A0K1S7S3"/>
<keyword evidence="6" id="KW-1185">Reference proteome</keyword>
<dbReference type="RefSeq" id="WP_002731647.1">
    <property type="nucleotide sequence ID" value="NZ_CP011339.1"/>
</dbReference>
<keyword evidence="5" id="KW-0489">Methyltransferase</keyword>
<dbReference type="GO" id="GO:0016020">
    <property type="term" value="C:membrane"/>
    <property type="evidence" value="ECO:0007669"/>
    <property type="project" value="UniProtKB-SubCell"/>
</dbReference>
<dbReference type="SMR" id="A0A0K1S7S3"/>
<name>A0A0K1S7S3_9CHRO</name>
<keyword evidence="5" id="KW-0808">Transferase</keyword>
<dbReference type="Proteomes" id="UP000068167">
    <property type="component" value="Chromosome"/>
</dbReference>
<keyword evidence="2" id="KW-0812">Transmembrane</keyword>
<organism evidence="5 6">
    <name type="scientific">Microcystis panniformis FACHB-1757</name>
    <dbReference type="NCBI Taxonomy" id="1638788"/>
    <lineage>
        <taxon>Bacteria</taxon>
        <taxon>Bacillati</taxon>
        <taxon>Cyanobacteriota</taxon>
        <taxon>Cyanophyceae</taxon>
        <taxon>Oscillatoriophycideae</taxon>
        <taxon>Chroococcales</taxon>
        <taxon>Microcystaceae</taxon>
        <taxon>Microcystis</taxon>
    </lineage>
</organism>
<proteinExistence type="predicted"/>
<keyword evidence="4" id="KW-0472">Membrane</keyword>
<dbReference type="PATRIC" id="fig|1638788.3.peg.5279"/>